<dbReference type="GO" id="GO:0003677">
    <property type="term" value="F:DNA binding"/>
    <property type="evidence" value="ECO:0007669"/>
    <property type="project" value="InterPro"/>
</dbReference>
<name>A0A1Q9ADE3_9HYPH</name>
<dbReference type="Proteomes" id="UP000186143">
    <property type="component" value="Unassembled WGS sequence"/>
</dbReference>
<feature type="domain" description="Antitoxin Xre-like helix-turn-helix" evidence="2">
    <location>
        <begin position="40"/>
        <end position="104"/>
    </location>
</feature>
<organism evidence="3 4">
    <name type="scientific">Xaviernesmea rhizosphaerae</name>
    <dbReference type="NCBI Taxonomy" id="1672749"/>
    <lineage>
        <taxon>Bacteria</taxon>
        <taxon>Pseudomonadati</taxon>
        <taxon>Pseudomonadota</taxon>
        <taxon>Alphaproteobacteria</taxon>
        <taxon>Hyphomicrobiales</taxon>
        <taxon>Rhizobiaceae</taxon>
        <taxon>Rhizobium/Agrobacterium group</taxon>
        <taxon>Xaviernesmea</taxon>
    </lineage>
</organism>
<dbReference type="InterPro" id="IPR024467">
    <property type="entry name" value="Xre/MbcA/ParS-like_toxin-bd"/>
</dbReference>
<dbReference type="STRING" id="1672749.BJF92_18040"/>
<accession>A0A1Q9ADE3</accession>
<feature type="domain" description="Antitoxin Xre/MbcA/ParS-like toxin-binding" evidence="1">
    <location>
        <begin position="110"/>
        <end position="159"/>
    </location>
</feature>
<dbReference type="Pfam" id="PF20432">
    <property type="entry name" value="Xre-like-HTH"/>
    <property type="match status" value="1"/>
</dbReference>
<evidence type="ECO:0000313" key="3">
    <source>
        <dbReference type="EMBL" id="OLP52946.1"/>
    </source>
</evidence>
<dbReference type="AlphaFoldDB" id="A0A1Q9ADE3"/>
<dbReference type="Pfam" id="PF09722">
    <property type="entry name" value="Xre_MbcA_ParS_C"/>
    <property type="match status" value="1"/>
</dbReference>
<proteinExistence type="predicted"/>
<dbReference type="NCBIfam" id="TIGR02293">
    <property type="entry name" value="TAS_TIGR02293"/>
    <property type="match status" value="1"/>
</dbReference>
<dbReference type="EMBL" id="MKIO01000041">
    <property type="protein sequence ID" value="OLP52946.1"/>
    <property type="molecule type" value="Genomic_DNA"/>
</dbReference>
<dbReference type="InterPro" id="IPR011979">
    <property type="entry name" value="Antitox_Xre"/>
</dbReference>
<dbReference type="InterPro" id="IPR046847">
    <property type="entry name" value="Xre-like_HTH"/>
</dbReference>
<evidence type="ECO:0000259" key="2">
    <source>
        <dbReference type="Pfam" id="PF20432"/>
    </source>
</evidence>
<sequence>MVAVMEKKATASEAGGDLQKVARLLGGSRVLARRLSSPLDAHELLLAGLPASALDHLVGQLVSIDKARSLEKAVGMSLRTWQRRRDTPSKPLSREQSGRTWKFAEILSRATDVFGSLAEAEQWLERPATGLDQRRPIDLLATPAGVELVEDHLTRLEFGVYA</sequence>
<reference evidence="3 4" key="1">
    <citation type="submission" date="2016-09" db="EMBL/GenBank/DDBJ databases">
        <title>Rhizobium sp. nov., a novel species isolated from the rice rhizosphere.</title>
        <authorList>
            <person name="Zhao J."/>
            <person name="Zhang X."/>
        </authorList>
    </citation>
    <scope>NUCLEOTIDE SEQUENCE [LARGE SCALE GENOMIC DNA]</scope>
    <source>
        <strain evidence="3 4">MH17</strain>
    </source>
</reference>
<evidence type="ECO:0000313" key="4">
    <source>
        <dbReference type="Proteomes" id="UP000186143"/>
    </source>
</evidence>
<comment type="caution">
    <text evidence="3">The sequence shown here is derived from an EMBL/GenBank/DDBJ whole genome shotgun (WGS) entry which is preliminary data.</text>
</comment>
<gene>
    <name evidence="3" type="ORF">BJF92_18040</name>
</gene>
<dbReference type="RefSeq" id="WP_075636811.1">
    <property type="nucleotide sequence ID" value="NZ_MKIO01000041.1"/>
</dbReference>
<evidence type="ECO:0000259" key="1">
    <source>
        <dbReference type="Pfam" id="PF09722"/>
    </source>
</evidence>
<protein>
    <submittedName>
        <fullName evidence="3">Antitoxin</fullName>
    </submittedName>
</protein>